<feature type="domain" description="ABC transmembrane type-1" evidence="9">
    <location>
        <begin position="64"/>
        <end position="269"/>
    </location>
</feature>
<evidence type="ECO:0000256" key="2">
    <source>
        <dbReference type="ARBA" id="ARBA00007069"/>
    </source>
</evidence>
<reference evidence="10 11" key="1">
    <citation type="submission" date="2020-08" db="EMBL/GenBank/DDBJ databases">
        <title>Genomic Encyclopedia of Type Strains, Phase IV (KMG-IV): sequencing the most valuable type-strain genomes for metagenomic binning, comparative biology and taxonomic classification.</title>
        <authorList>
            <person name="Goeker M."/>
        </authorList>
    </citation>
    <scope>NUCLEOTIDE SEQUENCE [LARGE SCALE GENOMIC DNA]</scope>
    <source>
        <strain evidence="10 11">DSM 7051</strain>
    </source>
</reference>
<proteinExistence type="inferred from homology"/>
<organism evidence="10 11">
    <name type="scientific">Aminobacter aganoensis</name>
    <dbReference type="NCBI Taxonomy" id="83264"/>
    <lineage>
        <taxon>Bacteria</taxon>
        <taxon>Pseudomonadati</taxon>
        <taxon>Pseudomonadota</taxon>
        <taxon>Alphaproteobacteria</taxon>
        <taxon>Hyphomicrobiales</taxon>
        <taxon>Phyllobacteriaceae</taxon>
        <taxon>Aminobacter</taxon>
    </lineage>
</organism>
<dbReference type="Pfam" id="PF00528">
    <property type="entry name" value="BPD_transp_1"/>
    <property type="match status" value="1"/>
</dbReference>
<name>A0A7X0KKI3_9HYPH</name>
<dbReference type="CDD" id="cd06261">
    <property type="entry name" value="TM_PBP2"/>
    <property type="match status" value="1"/>
</dbReference>
<dbReference type="AlphaFoldDB" id="A0A7X0KKI3"/>
<protein>
    <submittedName>
        <fullName evidence="10">Putative spermidine/putrescine transport system permease protein</fullName>
    </submittedName>
</protein>
<feature type="transmembrane region" description="Helical" evidence="8">
    <location>
        <begin position="252"/>
        <end position="274"/>
    </location>
</feature>
<feature type="transmembrane region" description="Helical" evidence="8">
    <location>
        <begin position="95"/>
        <end position="112"/>
    </location>
</feature>
<comment type="similarity">
    <text evidence="2">Belongs to the binding-protein-dependent transport system permease family. CysTW subfamily.</text>
</comment>
<dbReference type="Proteomes" id="UP000536262">
    <property type="component" value="Unassembled WGS sequence"/>
</dbReference>
<dbReference type="SUPFAM" id="SSF161098">
    <property type="entry name" value="MetI-like"/>
    <property type="match status" value="1"/>
</dbReference>
<comment type="caution">
    <text evidence="10">The sequence shown here is derived from an EMBL/GenBank/DDBJ whole genome shotgun (WGS) entry which is preliminary data.</text>
</comment>
<dbReference type="PROSITE" id="PS50928">
    <property type="entry name" value="ABC_TM1"/>
    <property type="match status" value="1"/>
</dbReference>
<accession>A0A7X0KKI3</accession>
<evidence type="ECO:0000259" key="9">
    <source>
        <dbReference type="PROSITE" id="PS50928"/>
    </source>
</evidence>
<sequence>MTRQRPFFVQFLVPAVLVAVIFAAAMFNVLKYSFLEFVPGSLNVGGFTLENFTRINRPIYYWVLLDTFILSFATAFFALLLSYPISFALVRAERNWVRSVLVVLAITPLFTGEIVRTYSWMLVLGSDGVVNTALKSLGVIDRSVPIMYTRVGVVIALVQFAMPVMIILLATAISQINRDCEKAAANLGATPNTVFWWVTIPLTLPGILSGFVVVFAWTMSAFSTPQLIGGGKVLMISNVVYLQGFSSFNLPFAAVLSLVALFAALGSLALMKLLTARLEQNMATS</sequence>
<dbReference type="InterPro" id="IPR000515">
    <property type="entry name" value="MetI-like"/>
</dbReference>
<comment type="subcellular location">
    <subcellularLocation>
        <location evidence="1 8">Cell membrane</location>
        <topology evidence="1 8">Multi-pass membrane protein</topology>
    </subcellularLocation>
</comment>
<evidence type="ECO:0000256" key="3">
    <source>
        <dbReference type="ARBA" id="ARBA00022448"/>
    </source>
</evidence>
<gene>
    <name evidence="10" type="ORF">GGR00_001816</name>
</gene>
<dbReference type="EMBL" id="JACHOU010000003">
    <property type="protein sequence ID" value="MBB6354042.1"/>
    <property type="molecule type" value="Genomic_DNA"/>
</dbReference>
<dbReference type="Gene3D" id="1.10.3720.10">
    <property type="entry name" value="MetI-like"/>
    <property type="match status" value="1"/>
</dbReference>
<evidence type="ECO:0000256" key="8">
    <source>
        <dbReference type="RuleBase" id="RU363032"/>
    </source>
</evidence>
<evidence type="ECO:0000313" key="10">
    <source>
        <dbReference type="EMBL" id="MBB6354042.1"/>
    </source>
</evidence>
<feature type="transmembrane region" description="Helical" evidence="8">
    <location>
        <begin position="152"/>
        <end position="174"/>
    </location>
</feature>
<dbReference type="InterPro" id="IPR035906">
    <property type="entry name" value="MetI-like_sf"/>
</dbReference>
<keyword evidence="5 8" id="KW-0812">Transmembrane</keyword>
<evidence type="ECO:0000256" key="6">
    <source>
        <dbReference type="ARBA" id="ARBA00022989"/>
    </source>
</evidence>
<keyword evidence="4" id="KW-1003">Cell membrane</keyword>
<dbReference type="RefSeq" id="WP_055973739.1">
    <property type="nucleotide sequence ID" value="NZ_BAABEG010000001.1"/>
</dbReference>
<dbReference type="PANTHER" id="PTHR42929">
    <property type="entry name" value="INNER MEMBRANE ABC TRANSPORTER PERMEASE PROTEIN YDCU-RELATED-RELATED"/>
    <property type="match status" value="1"/>
</dbReference>
<keyword evidence="3 8" id="KW-0813">Transport</keyword>
<evidence type="ECO:0000256" key="5">
    <source>
        <dbReference type="ARBA" id="ARBA00022692"/>
    </source>
</evidence>
<evidence type="ECO:0000313" key="11">
    <source>
        <dbReference type="Proteomes" id="UP000536262"/>
    </source>
</evidence>
<dbReference type="PANTHER" id="PTHR42929:SF5">
    <property type="entry name" value="ABC TRANSPORTER PERMEASE PROTEIN"/>
    <property type="match status" value="1"/>
</dbReference>
<dbReference type="GO" id="GO:0005886">
    <property type="term" value="C:plasma membrane"/>
    <property type="evidence" value="ECO:0007669"/>
    <property type="project" value="UniProtKB-SubCell"/>
</dbReference>
<dbReference type="GO" id="GO:0055085">
    <property type="term" value="P:transmembrane transport"/>
    <property type="evidence" value="ECO:0007669"/>
    <property type="project" value="InterPro"/>
</dbReference>
<keyword evidence="7 8" id="KW-0472">Membrane</keyword>
<feature type="transmembrane region" description="Helical" evidence="8">
    <location>
        <begin position="59"/>
        <end position="83"/>
    </location>
</feature>
<evidence type="ECO:0000256" key="1">
    <source>
        <dbReference type="ARBA" id="ARBA00004651"/>
    </source>
</evidence>
<keyword evidence="6 8" id="KW-1133">Transmembrane helix</keyword>
<evidence type="ECO:0000256" key="7">
    <source>
        <dbReference type="ARBA" id="ARBA00023136"/>
    </source>
</evidence>
<feature type="transmembrane region" description="Helical" evidence="8">
    <location>
        <begin position="7"/>
        <end position="30"/>
    </location>
</feature>
<feature type="transmembrane region" description="Helical" evidence="8">
    <location>
        <begin position="194"/>
        <end position="215"/>
    </location>
</feature>
<evidence type="ECO:0000256" key="4">
    <source>
        <dbReference type="ARBA" id="ARBA00022475"/>
    </source>
</evidence>
<keyword evidence="11" id="KW-1185">Reference proteome</keyword>